<keyword evidence="3" id="KW-1185">Reference proteome</keyword>
<dbReference type="AlphaFoldDB" id="A0A9X4E1E3"/>
<organism evidence="1">
    <name type="scientific">Neisseria leonii</name>
    <dbReference type="NCBI Taxonomy" id="2995413"/>
    <lineage>
        <taxon>Bacteria</taxon>
        <taxon>Pseudomonadati</taxon>
        <taxon>Pseudomonadota</taxon>
        <taxon>Betaproteobacteria</taxon>
        <taxon>Neisseriales</taxon>
        <taxon>Neisseriaceae</taxon>
        <taxon>Neisseria</taxon>
    </lineage>
</organism>
<dbReference type="RefSeq" id="WP_274584150.1">
    <property type="nucleotide sequence ID" value="NZ_CP145811.1"/>
</dbReference>
<dbReference type="PROSITE" id="PS51257">
    <property type="entry name" value="PROKAR_LIPOPROTEIN"/>
    <property type="match status" value="1"/>
</dbReference>
<dbReference type="EMBL" id="CP146598">
    <property type="protein sequence ID" value="WWY03225.1"/>
    <property type="molecule type" value="Genomic_DNA"/>
</dbReference>
<reference evidence="2" key="2">
    <citation type="submission" date="2024-02" db="EMBL/GenBank/DDBJ databases">
        <title>Neisseria leonii sp. nov.</title>
        <authorList>
            <person name="Boutroux M."/>
            <person name="Favre-Rochex S."/>
            <person name="Gorgette O."/>
            <person name="Touak G."/>
            <person name="Muhle E."/>
            <person name="Chesneau O."/>
            <person name="Clermont D."/>
            <person name="Rahi P."/>
        </authorList>
    </citation>
    <scope>NUCLEOTIDE SEQUENCE</scope>
    <source>
        <strain evidence="2">51.81</strain>
    </source>
</reference>
<gene>
    <name evidence="1" type="ORF">ORY91_000173</name>
    <name evidence="2" type="ORF">V9W64_00230</name>
</gene>
<proteinExistence type="predicted"/>
<sequence length="87" mass="9820">MRYTKRLLTTVLLGSILIISGCSAISKKIEQAFAIKSDYYTQTQSGGSIENRYKGLGKYAVESQVLSSGQSRFTTYKIWYPTKNQPR</sequence>
<accession>A0A9X4E1E3</accession>
<reference evidence="1" key="1">
    <citation type="submission" date="2022-10" db="EMBL/GenBank/DDBJ databases">
        <authorList>
            <person name="Boutroux M."/>
        </authorList>
    </citation>
    <scope>NUCLEOTIDE SEQUENCE</scope>
    <source>
        <strain evidence="1">51.81</strain>
    </source>
</reference>
<protein>
    <recommendedName>
        <fullName evidence="4">Lipoprotein</fullName>
    </recommendedName>
</protein>
<evidence type="ECO:0000313" key="3">
    <source>
        <dbReference type="Proteomes" id="UP001149607"/>
    </source>
</evidence>
<evidence type="ECO:0008006" key="4">
    <source>
        <dbReference type="Google" id="ProtNLM"/>
    </source>
</evidence>
<dbReference type="EMBL" id="JAPQFL010000001">
    <property type="protein sequence ID" value="MDD9326805.1"/>
    <property type="molecule type" value="Genomic_DNA"/>
</dbReference>
<evidence type="ECO:0000313" key="2">
    <source>
        <dbReference type="EMBL" id="WWY03225.1"/>
    </source>
</evidence>
<name>A0A9X4E1E3_9NEIS</name>
<evidence type="ECO:0000313" key="1">
    <source>
        <dbReference type="EMBL" id="MDD9326805.1"/>
    </source>
</evidence>
<dbReference type="Proteomes" id="UP001149607">
    <property type="component" value="Chromosome"/>
</dbReference>